<dbReference type="EMBL" id="JBHLZU010000030">
    <property type="protein sequence ID" value="MFB9908888.1"/>
    <property type="molecule type" value="Genomic_DNA"/>
</dbReference>
<evidence type="ECO:0000259" key="1">
    <source>
        <dbReference type="Pfam" id="PF07398"/>
    </source>
</evidence>
<dbReference type="RefSeq" id="WP_377861037.1">
    <property type="nucleotide sequence ID" value="NZ_JBHLZU010000030.1"/>
</dbReference>
<dbReference type="NCBIfam" id="TIGR03083">
    <property type="entry name" value="maleylpyruvate isomerase family mycothiol-dependent enzyme"/>
    <property type="match status" value="1"/>
</dbReference>
<dbReference type="SUPFAM" id="SSF109854">
    <property type="entry name" value="DinB/YfiT-like putative metalloenzymes"/>
    <property type="match status" value="1"/>
</dbReference>
<comment type="caution">
    <text evidence="3">The sequence shown here is derived from an EMBL/GenBank/DDBJ whole genome shotgun (WGS) entry which is preliminary data.</text>
</comment>
<dbReference type="Pfam" id="PF07398">
    <property type="entry name" value="MDMPI_C"/>
    <property type="match status" value="1"/>
</dbReference>
<dbReference type="Pfam" id="PF11716">
    <property type="entry name" value="MDMPI_N"/>
    <property type="match status" value="1"/>
</dbReference>
<feature type="domain" description="MDMPI C-terminal" evidence="1">
    <location>
        <begin position="149"/>
        <end position="239"/>
    </location>
</feature>
<keyword evidence="3" id="KW-0413">Isomerase</keyword>
<dbReference type="Gene3D" id="1.20.120.450">
    <property type="entry name" value="dinb family like domain"/>
    <property type="match status" value="1"/>
</dbReference>
<organism evidence="3 4">
    <name type="scientific">Allokutzneria oryzae</name>
    <dbReference type="NCBI Taxonomy" id="1378989"/>
    <lineage>
        <taxon>Bacteria</taxon>
        <taxon>Bacillati</taxon>
        <taxon>Actinomycetota</taxon>
        <taxon>Actinomycetes</taxon>
        <taxon>Pseudonocardiales</taxon>
        <taxon>Pseudonocardiaceae</taxon>
        <taxon>Allokutzneria</taxon>
    </lineage>
</organism>
<dbReference type="InterPro" id="IPR034660">
    <property type="entry name" value="DinB/YfiT-like"/>
</dbReference>
<dbReference type="InterPro" id="IPR010872">
    <property type="entry name" value="MDMPI_C-term_domain"/>
</dbReference>
<feature type="domain" description="Mycothiol-dependent maleylpyruvate isomerase metal-binding" evidence="2">
    <location>
        <begin position="10"/>
        <end position="135"/>
    </location>
</feature>
<evidence type="ECO:0000313" key="4">
    <source>
        <dbReference type="Proteomes" id="UP001589693"/>
    </source>
</evidence>
<dbReference type="Proteomes" id="UP001589693">
    <property type="component" value="Unassembled WGS sequence"/>
</dbReference>
<dbReference type="PANTHER" id="PTHR40758">
    <property type="entry name" value="CONSERVED PROTEIN"/>
    <property type="match status" value="1"/>
</dbReference>
<evidence type="ECO:0000313" key="3">
    <source>
        <dbReference type="EMBL" id="MFB9908888.1"/>
    </source>
</evidence>
<proteinExistence type="predicted"/>
<gene>
    <name evidence="3" type="ORF">ACFFQA_33540</name>
</gene>
<accession>A0ABV6A6T4</accession>
<dbReference type="GO" id="GO:0016853">
    <property type="term" value="F:isomerase activity"/>
    <property type="evidence" value="ECO:0007669"/>
    <property type="project" value="UniProtKB-KW"/>
</dbReference>
<evidence type="ECO:0000259" key="2">
    <source>
        <dbReference type="Pfam" id="PF11716"/>
    </source>
</evidence>
<dbReference type="PANTHER" id="PTHR40758:SF1">
    <property type="entry name" value="CONSERVED PROTEIN"/>
    <property type="match status" value="1"/>
</dbReference>
<name>A0ABV6A6T4_9PSEU</name>
<dbReference type="InterPro" id="IPR017517">
    <property type="entry name" value="Maleyloyr_isom"/>
</dbReference>
<protein>
    <submittedName>
        <fullName evidence="3">Maleylpyruvate isomerase family mycothiol-dependent enzyme</fullName>
    </submittedName>
</protein>
<dbReference type="InterPro" id="IPR024344">
    <property type="entry name" value="MDMPI_metal-binding"/>
</dbReference>
<keyword evidence="4" id="KW-1185">Reference proteome</keyword>
<sequence>MGTDHIDHLAATVEQTAAFTAAVSTPDALRRRVPSCPEWTVADLVAHLGEVQTWWEHAVRGAGAIPDEDAVAEQAKPGPDLLAWWRERSESFLAALRETPPDALSWCWWSEDKLATAAEVADRQAHEALIHRWDAENALGATTPFTPALAADGVREFLQRCMWGKPWAGPEGLVRLRATDTGDEWDIALAAPQPRRVPVYREVPASVVVSGTAEQLDLLLWRRVPVDELTVDGEVGVVDSLVSWTGLD</sequence>
<reference evidence="3 4" key="1">
    <citation type="submission" date="2024-09" db="EMBL/GenBank/DDBJ databases">
        <authorList>
            <person name="Sun Q."/>
            <person name="Mori K."/>
        </authorList>
    </citation>
    <scope>NUCLEOTIDE SEQUENCE [LARGE SCALE GENOMIC DNA]</scope>
    <source>
        <strain evidence="3 4">TBRC 7907</strain>
    </source>
</reference>